<gene>
    <name evidence="3" type="ORF">LMG3441_00713</name>
</gene>
<dbReference type="PANTHER" id="PTHR42928:SF5">
    <property type="entry name" value="BLR1237 PROTEIN"/>
    <property type="match status" value="1"/>
</dbReference>
<accession>A0A6S6ZEK6</accession>
<dbReference type="InterPro" id="IPR042100">
    <property type="entry name" value="Bug_dom1"/>
</dbReference>
<dbReference type="EMBL" id="CADIJQ010000001">
    <property type="protein sequence ID" value="CAB3664006.1"/>
    <property type="molecule type" value="Genomic_DNA"/>
</dbReference>
<dbReference type="PIRSF" id="PIRSF017082">
    <property type="entry name" value="YflP"/>
    <property type="match status" value="1"/>
</dbReference>
<evidence type="ECO:0000313" key="3">
    <source>
        <dbReference type="EMBL" id="CAB3664006.1"/>
    </source>
</evidence>
<reference evidence="3 4" key="1">
    <citation type="submission" date="2020-04" db="EMBL/GenBank/DDBJ databases">
        <authorList>
            <person name="De Canck E."/>
        </authorList>
    </citation>
    <scope>NUCLEOTIDE SEQUENCE [LARGE SCALE GENOMIC DNA]</scope>
    <source>
        <strain evidence="3 4">LMG 3441</strain>
    </source>
</reference>
<comment type="similarity">
    <text evidence="1">Belongs to the UPF0065 (bug) family.</text>
</comment>
<dbReference type="SUPFAM" id="SSF53850">
    <property type="entry name" value="Periplasmic binding protein-like II"/>
    <property type="match status" value="1"/>
</dbReference>
<keyword evidence="4" id="KW-1185">Reference proteome</keyword>
<dbReference type="Gene3D" id="3.40.190.150">
    <property type="entry name" value="Bordetella uptake gene, domain 1"/>
    <property type="match status" value="1"/>
</dbReference>
<evidence type="ECO:0000256" key="2">
    <source>
        <dbReference type="SAM" id="SignalP"/>
    </source>
</evidence>
<dbReference type="Gene3D" id="3.40.190.10">
    <property type="entry name" value="Periplasmic binding protein-like II"/>
    <property type="match status" value="1"/>
</dbReference>
<feature type="chain" id="PRO_5028913537" description="Tripartite tricarboxylate transporter family receptor" evidence="2">
    <location>
        <begin position="22"/>
        <end position="326"/>
    </location>
</feature>
<keyword evidence="2" id="KW-0732">Signal</keyword>
<dbReference type="Proteomes" id="UP000494269">
    <property type="component" value="Unassembled WGS sequence"/>
</dbReference>
<dbReference type="Pfam" id="PF03401">
    <property type="entry name" value="TctC"/>
    <property type="match status" value="1"/>
</dbReference>
<protein>
    <recommendedName>
        <fullName evidence="5">Tripartite tricarboxylate transporter family receptor</fullName>
    </recommendedName>
</protein>
<evidence type="ECO:0008006" key="5">
    <source>
        <dbReference type="Google" id="ProtNLM"/>
    </source>
</evidence>
<proteinExistence type="inferred from homology"/>
<dbReference type="CDD" id="cd07012">
    <property type="entry name" value="PBP2_Bug_TTT"/>
    <property type="match status" value="1"/>
</dbReference>
<evidence type="ECO:0000313" key="4">
    <source>
        <dbReference type="Proteomes" id="UP000494269"/>
    </source>
</evidence>
<name>A0A6S6ZEK6_9BURK</name>
<dbReference type="InterPro" id="IPR005064">
    <property type="entry name" value="BUG"/>
</dbReference>
<sequence length="326" mass="34236">MNKLKATAVGALALCSTLVMATSPARAADWPADKPIRLIVPYPAGGNSDVIGRVFARKLGDALHQSVVVENRPGAGGSIGAAFAAKAEPDGYTLLLGDIATHAINRLSMPNLAYDAQADFTPVSRLTSISLLLVANSKYQFKSARDFIAYAKAHPGKMTYATGGYGTPSQLAMEMLSGIAGLEMLQIPYKGSAPALTDVVAGQVDVMIDGAATPLVKAGKLDLLAVTADRSPAFPDTPTLSESGVSGYRFVSWHGVFAPKGTPQPVVEKLAQEFHRAAQAPEVQKQFQALGIGLDTQYGPAFASFIADQRQSIEALVKERGLKLAP</sequence>
<organism evidence="3 4">
    <name type="scientific">Achromobacter kerstersii</name>
    <dbReference type="NCBI Taxonomy" id="1353890"/>
    <lineage>
        <taxon>Bacteria</taxon>
        <taxon>Pseudomonadati</taxon>
        <taxon>Pseudomonadota</taxon>
        <taxon>Betaproteobacteria</taxon>
        <taxon>Burkholderiales</taxon>
        <taxon>Alcaligenaceae</taxon>
        <taxon>Achromobacter</taxon>
    </lineage>
</organism>
<dbReference type="PANTHER" id="PTHR42928">
    <property type="entry name" value="TRICARBOXYLATE-BINDING PROTEIN"/>
    <property type="match status" value="1"/>
</dbReference>
<evidence type="ECO:0000256" key="1">
    <source>
        <dbReference type="ARBA" id="ARBA00006987"/>
    </source>
</evidence>
<dbReference type="RefSeq" id="WP_175168812.1">
    <property type="nucleotide sequence ID" value="NZ_CADIJQ010000001.1"/>
</dbReference>
<dbReference type="AlphaFoldDB" id="A0A6S6ZEK6"/>
<feature type="signal peptide" evidence="2">
    <location>
        <begin position="1"/>
        <end position="21"/>
    </location>
</feature>